<feature type="domain" description="EGF-like" evidence="12">
    <location>
        <begin position="711"/>
        <end position="749"/>
    </location>
</feature>
<evidence type="ECO:0000313" key="15">
    <source>
        <dbReference type="Proteomes" id="UP001258017"/>
    </source>
</evidence>
<dbReference type="FunFam" id="2.10.25.10:FF:000804">
    <property type="entry name" value="Fibrillin-1"/>
    <property type="match status" value="1"/>
</dbReference>
<dbReference type="InterPro" id="IPR018097">
    <property type="entry name" value="EGF_Ca-bd_CS"/>
</dbReference>
<evidence type="ECO:0000256" key="7">
    <source>
        <dbReference type="ARBA" id="ARBA00022837"/>
    </source>
</evidence>
<keyword evidence="15" id="KW-1185">Reference proteome</keyword>
<feature type="domain" description="TB" evidence="13">
    <location>
        <begin position="559"/>
        <end position="615"/>
    </location>
</feature>
<feature type="chain" id="PRO_5042250205" description="Fibrillin-2" evidence="11">
    <location>
        <begin position="30"/>
        <end position="2592"/>
    </location>
</feature>
<feature type="domain" description="EGF-like" evidence="12">
    <location>
        <begin position="627"/>
        <end position="668"/>
    </location>
</feature>
<evidence type="ECO:0000259" key="12">
    <source>
        <dbReference type="PROSITE" id="PS50026"/>
    </source>
</evidence>
<dbReference type="SUPFAM" id="SSF57196">
    <property type="entry name" value="EGF/Laminin"/>
    <property type="match status" value="10"/>
</dbReference>
<dbReference type="InterPro" id="IPR017878">
    <property type="entry name" value="TB_dom"/>
</dbReference>
<dbReference type="InterPro" id="IPR013032">
    <property type="entry name" value="EGF-like_CS"/>
</dbReference>
<feature type="domain" description="TB" evidence="13">
    <location>
        <begin position="351"/>
        <end position="405"/>
    </location>
</feature>
<dbReference type="FunFam" id="2.10.25.10:FF:000014">
    <property type="entry name" value="Latent-transforming growth factor beta-binding protein 3"/>
    <property type="match status" value="1"/>
</dbReference>
<dbReference type="Pfam" id="PF12662">
    <property type="entry name" value="cEGF"/>
    <property type="match status" value="4"/>
</dbReference>
<comment type="caution">
    <text evidence="14">The sequence shown here is derived from an EMBL/GenBank/DDBJ whole genome shotgun (WGS) entry which is preliminary data.</text>
</comment>
<dbReference type="FunFam" id="2.10.25.10:FF:000005">
    <property type="entry name" value="Fibrillin 2"/>
    <property type="match status" value="5"/>
</dbReference>
<feature type="domain" description="EGF-like" evidence="12">
    <location>
        <begin position="493"/>
        <end position="533"/>
    </location>
</feature>
<dbReference type="InterPro" id="IPR001881">
    <property type="entry name" value="EGF-like_Ca-bd_dom"/>
</dbReference>
<feature type="domain" description="TB" evidence="13">
    <location>
        <begin position="1858"/>
        <end position="1909"/>
    </location>
</feature>
<gene>
    <name evidence="14" type="ORF">KPH14_006009</name>
</gene>
<keyword evidence="2" id="KW-0964">Secreted</keyword>
<sequence length="2592" mass="284350">MLYRRERKRQRRGSSWPLILASILLASRAIEECNATGQRYNTPSPSQELDNTLQTVPPAGPNVCRSRFKSYCCPGWTKKAETGLCVIPVCTRRCGSGRCIRPNICLCDGGTVSSTCGSVSTKVLTSESNTAVDRGESGRCRVHCINGNCVDGRCQCRNGYQGEFCNEPICREPCLNQGRCIGPDRCACIYGYTGRRCETDYRTGPCYTKVKNGQCLANLQGVVCTRQLCCATVGKGWGHPCERCPMRLDCELGYLKTNQGQCVDINECEAIPGLCEGGECVNTLGSFTCNCPEGQARDPETNECKDRDECQEEGICADGRCVNTNGGYYCLCNPGFIQSQDRRSCIDGRQGLCYTAVNRNGQCKNRLAMRLSKKDCCCGKNIGRGWGDECFICPNPGSDDYNRLCTQPQQFTKINECALRPDICGNGKCIDTKEGYECECYPGFTKKGGRCEDVDECQLGYCEGGTCRNYEGSFTCQCPPGFTVSGEGRYCTDHDECQDTRMCTNGHCINMDGSYKCKCNDGYTLSPTQNTCIDINECTENPRFNLGPDGRSCLDTRRDLCYSQYRDGQCSNPTSTAVTKSSCCCCTVILGQPMGWGSTCQPCPLPGTSEFDSLCPHGAGMTYNGDDINECAQNPNICINGGCENLMGTYRCICNNGYEVDATGKICSDINECELEESLCSGGQCRNTPGSYQCICPTGTRLNTENQMCEDIDECEELGPDVCYNGICVNIPGSYECECSPGYILDNTGHICMDNRKGSCWTKMVDGRCENNLPKLALRSECCCSVGVAWGSPCEACDHSLCECSKGYAKVDGKSCVDVNECELNAGICKGGGTCVNTEGSYRCECPPGVTLDPTHTTCVDTREETCYLEYRHGQCSTSIEGYFSKSLCCCSMGRAWGSEKCEACPKVGTHAHSELCPRGSGFTERQDINECVEFPGMCVNGRCKNTVGSYSCRCNQGFALDEHGIKCNDIDECEIMHGVCGNGTCRNTPGNFQCDCNPGYRSSDIMKICMDINECEETPGLCRGGTCVNTEGGFKCQCPPGHELSPDKESCKDIDECSRTSGICSNGVCENMMGTYQCICDDGYQQTGHKSHCEDINECLGNNGGCEDVCINTPGSFSCSCGTGYALNLDGRSCSDVDECKENPRICNGGKCSNIPGGYICTCTDGLLPGEDGASCIDVDECVTQPRICGYGECHNTIGSFECRCEEGYSVKPDAGPACTDDDECLLNAYSCSEFAECHNTQGSYECTCHEGFTGNGIECRDINECLTNNGGCDSNAQCINTEGSFKCVCDAGFRGDGNLCVFGRCENIFGMFRCECNEGYKLDGSGGNCTDIDECESPQSCQYGTCINTQGKYICECPPNYELVEAGNACVDRRESLCFTGFEHGSNRPQCIFDMSSAVTKATCCCSVGNAWGNRCEECPKIGTKEFEELCPGGMGYRPNRVTVILEDINECEEHENICQNGHCTNTFGSFMCSCNEGFVLDDTKTSCVDINECALHPYICSVGRCINDQGKYHCECPEGYMSMPGGKECVDMRKEFCYLAFESGQCLESMAQAQTKMVCCCSIGVAWGSPCERCPPARTREHEILCGPIPGQIMNPMTNHTEEIDECALMPTMCTHGRCMNTPGSFECQCEQGYVYDQDSHQCIDENECLQTPNPCSGNAQCINQQGYFECVCPAGENCVDIDECQRNPNICNNGTCINTLGSYKCQCYDGFKLSPNNDCADIDECRIMPFLCRNGRCRNTIGSFICECADGYILAQDGQHCRDIDECHEIPGLCPHPGKCQNLMGSYICNCPPGYELDHTRKRCVDIDECVETIGICENGQCINTDGGVICECPVGFQLSDKPNSMRCIDVREEQCYDSYRRGQCSFPRKGAMTKKHCCCTMGKAWGKYCEQCPPENSEDFRRLCPEGAGRDDTGIDLNECLFMPDACSGGECNQCAFRCHNALGSFRCICPYGYTLAPDGRHCIDVDECATPANNCKYQCKNLIGTFMCICPPGYQQIGMADECKDINECAINSGLCRNGRCINLEGSYQCYCYDGFETSPDGKSCIDRRVGYCFLQTIGGRCTARTSELRTVTKADCCCTMGAAWGPQCEICPSRDSDDYNELCLDKGFSLNGQDIDECKTIPDLCRNGMCINTLGSYRCICNKGYKSDKSGAHCIDINECELTPKPCKYNCQNTEGSFICSCPAGFILNPDGISCRDLDECATGNHLCQQNCINTQGSYTCGCREGYTQDGDACHDINECDQPGVCPKPGTCVNTLGSFRCICPRGFKLDHSGRFCTDHNECADDSNCEHGCQNFMGSYRCGCPEGFVQHLYYSQCIDENECNNSPCGENTCINTIGSYKCGCPDGYQFDNNLQICVQVSAGCLGSPCAFGCTPNGPGGFICGCPTGYQRIGQGHCLSTINPLSQANYGDEIGNVPTYVINPDPYHIPPADDKTISTEGCFSCKINGKGRRRRGARFRSVDEEMQLKRNELMKRRVTRKARRHHHGEEHVLKISLRQTKHRMRIIKLQPAIKDEDMEYTIVHGNKHEHFEIAKDHGVWALHFRSRLKKPGQFRIVVHGRPRNGITAENEIWEKPLTFRVHLIVTE</sequence>
<feature type="domain" description="EGF-like" evidence="12">
    <location>
        <begin position="928"/>
        <end position="969"/>
    </location>
</feature>
<dbReference type="Pfam" id="PF14670">
    <property type="entry name" value="FXa_inhibition"/>
    <property type="match status" value="1"/>
</dbReference>
<evidence type="ECO:0000256" key="5">
    <source>
        <dbReference type="ARBA" id="ARBA00022729"/>
    </source>
</evidence>
<evidence type="ECO:0000256" key="1">
    <source>
        <dbReference type="ARBA" id="ARBA00004498"/>
    </source>
</evidence>
<dbReference type="PROSITE" id="PS51364">
    <property type="entry name" value="TB"/>
    <property type="match status" value="9"/>
</dbReference>
<dbReference type="InterPro" id="IPR049883">
    <property type="entry name" value="NOTCH1_EGF-like"/>
</dbReference>
<dbReference type="GO" id="GO:0071944">
    <property type="term" value="C:cell periphery"/>
    <property type="evidence" value="ECO:0007669"/>
    <property type="project" value="UniProtKB-ARBA"/>
</dbReference>
<dbReference type="SUPFAM" id="SSF57581">
    <property type="entry name" value="TB module/8-cys domain"/>
    <property type="match status" value="9"/>
</dbReference>
<evidence type="ECO:0000256" key="4">
    <source>
        <dbReference type="ARBA" id="ARBA00022536"/>
    </source>
</evidence>
<dbReference type="FunFam" id="2.10.25.10:FF:000240">
    <property type="entry name" value="Vitamin K-dependent protein S"/>
    <property type="match status" value="1"/>
</dbReference>
<feature type="domain" description="EGF-like" evidence="12">
    <location>
        <begin position="1012"/>
        <end position="1053"/>
    </location>
</feature>
<feature type="domain" description="EGF-like" evidence="12">
    <location>
        <begin position="1492"/>
        <end position="1533"/>
    </location>
</feature>
<dbReference type="CDD" id="cd00054">
    <property type="entry name" value="EGF_CA"/>
    <property type="match status" value="21"/>
</dbReference>
<dbReference type="Pfam" id="PF00683">
    <property type="entry name" value="TB"/>
    <property type="match status" value="9"/>
</dbReference>
<dbReference type="EMBL" id="JAIFRP010000045">
    <property type="protein sequence ID" value="KAK2580943.1"/>
    <property type="molecule type" value="Genomic_DNA"/>
</dbReference>
<evidence type="ECO:0000256" key="9">
    <source>
        <dbReference type="ARBA" id="ARBA00023180"/>
    </source>
</evidence>
<evidence type="ECO:0000256" key="2">
    <source>
        <dbReference type="ARBA" id="ARBA00022525"/>
    </source>
</evidence>
<feature type="domain" description="EGF-like" evidence="12">
    <location>
        <begin position="2121"/>
        <end position="2158"/>
    </location>
</feature>
<keyword evidence="6" id="KW-0677">Repeat</keyword>
<dbReference type="PROSITE" id="PS01186">
    <property type="entry name" value="EGF_2"/>
    <property type="match status" value="21"/>
</dbReference>
<dbReference type="PROSITE" id="PS00022">
    <property type="entry name" value="EGF_1"/>
    <property type="match status" value="1"/>
</dbReference>
<evidence type="ECO:0000313" key="14">
    <source>
        <dbReference type="EMBL" id="KAK2580943.1"/>
    </source>
</evidence>
<dbReference type="FunFam" id="2.10.25.10:FF:000002">
    <property type="entry name" value="Latent-transforming growth factor beta-binding protein 3"/>
    <property type="match status" value="1"/>
</dbReference>
<proteinExistence type="predicted"/>
<feature type="domain" description="EGF-like" evidence="12">
    <location>
        <begin position="2204"/>
        <end position="2242"/>
    </location>
</feature>
<feature type="domain" description="EGF-like" evidence="12">
    <location>
        <begin position="306"/>
        <end position="346"/>
    </location>
</feature>
<keyword evidence="3" id="KW-0272">Extracellular matrix</keyword>
<evidence type="ECO:0000256" key="11">
    <source>
        <dbReference type="SAM" id="SignalP"/>
    </source>
</evidence>
<dbReference type="InterPro" id="IPR009030">
    <property type="entry name" value="Growth_fac_rcpt_cys_sf"/>
</dbReference>
<feature type="domain" description="EGF-like" evidence="12">
    <location>
        <begin position="1725"/>
        <end position="1766"/>
    </location>
</feature>
<feature type="domain" description="TB" evidence="13">
    <location>
        <begin position="1538"/>
        <end position="1589"/>
    </location>
</feature>
<feature type="domain" description="EGF-like" evidence="12">
    <location>
        <begin position="1648"/>
        <end position="1683"/>
    </location>
</feature>
<feature type="domain" description="EGF-like" evidence="12">
    <location>
        <begin position="1450"/>
        <end position="1487"/>
    </location>
</feature>
<dbReference type="Pfam" id="PF07645">
    <property type="entry name" value="EGF_CA"/>
    <property type="match status" value="28"/>
</dbReference>
<evidence type="ECO:0000256" key="6">
    <source>
        <dbReference type="ARBA" id="ARBA00022737"/>
    </source>
</evidence>
<dbReference type="PANTHER" id="PTHR47333:SF4">
    <property type="entry name" value="EGF-LIKE DOMAIN-CONTAINING PROTEIN"/>
    <property type="match status" value="1"/>
</dbReference>
<evidence type="ECO:0000256" key="8">
    <source>
        <dbReference type="ARBA" id="ARBA00023157"/>
    </source>
</evidence>
<feature type="domain" description="EGF-like" evidence="12">
    <location>
        <begin position="1333"/>
        <end position="1369"/>
    </location>
</feature>
<feature type="domain" description="EGF-like" evidence="12">
    <location>
        <begin position="2243"/>
        <end position="2280"/>
    </location>
</feature>
<dbReference type="InterPro" id="IPR024731">
    <property type="entry name" value="NELL2-like_EGF"/>
</dbReference>
<evidence type="ECO:0008006" key="16">
    <source>
        <dbReference type="Google" id="ProtNLM"/>
    </source>
</evidence>
<feature type="domain" description="EGF-like" evidence="12">
    <location>
        <begin position="2163"/>
        <end position="2198"/>
    </location>
</feature>
<feature type="domain" description="TB" evidence="13">
    <location>
        <begin position="204"/>
        <end position="247"/>
    </location>
</feature>
<dbReference type="InterPro" id="IPR036773">
    <property type="entry name" value="TB_dom_sf"/>
</dbReference>
<feature type="domain" description="EGF-like" evidence="12">
    <location>
        <begin position="1970"/>
        <end position="2010"/>
    </location>
</feature>
<dbReference type="Pfam" id="PF12661">
    <property type="entry name" value="hEGF"/>
    <property type="match status" value="2"/>
</dbReference>
<dbReference type="FunFam" id="2.10.25.10:FF:000653">
    <property type="entry name" value="Putative Fibrillin-1"/>
    <property type="match status" value="1"/>
</dbReference>
<feature type="disulfide bond" evidence="10">
    <location>
        <begin position="188"/>
        <end position="197"/>
    </location>
</feature>
<feature type="domain" description="EGF-like" evidence="12">
    <location>
        <begin position="1684"/>
        <end position="1724"/>
    </location>
</feature>
<dbReference type="FunFam" id="2.10.25.10:FF:000003">
    <property type="entry name" value="fibrillin-1 isoform X1"/>
    <property type="match status" value="12"/>
</dbReference>
<dbReference type="InterPro" id="IPR000152">
    <property type="entry name" value="EGF-type_Asp/Asn_hydroxyl_site"/>
</dbReference>
<dbReference type="SMART" id="SM00181">
    <property type="entry name" value="EGF"/>
    <property type="match status" value="41"/>
</dbReference>
<dbReference type="Proteomes" id="UP001258017">
    <property type="component" value="Unassembled WGS sequence"/>
</dbReference>
<feature type="domain" description="EGF-like" evidence="12">
    <location>
        <begin position="1222"/>
        <end position="1262"/>
    </location>
</feature>
<dbReference type="PROSITE" id="PS01187">
    <property type="entry name" value="EGF_CA"/>
    <property type="match status" value="14"/>
</dbReference>
<feature type="domain" description="TB" evidence="13">
    <location>
        <begin position="865"/>
        <end position="917"/>
    </location>
</feature>
<name>A0AAD9RKL5_9HYME</name>
<feature type="domain" description="EGF-like" evidence="12">
    <location>
        <begin position="1606"/>
        <end position="1643"/>
    </location>
</feature>
<comment type="subcellular location">
    <subcellularLocation>
        <location evidence="1">Secreted</location>
        <location evidence="1">Extracellular space</location>
        <location evidence="1">Extracellular matrix</location>
    </subcellularLocation>
</comment>
<dbReference type="Gene3D" id="2.10.25.10">
    <property type="entry name" value="Laminin"/>
    <property type="match status" value="39"/>
</dbReference>
<evidence type="ECO:0000256" key="10">
    <source>
        <dbReference type="PROSITE-ProRule" id="PRU00076"/>
    </source>
</evidence>
<feature type="domain" description="EGF-like" evidence="12">
    <location>
        <begin position="818"/>
        <end position="860"/>
    </location>
</feature>
<accession>A0AAD9RKL5</accession>
<feature type="domain" description="EGF-like" evidence="12">
    <location>
        <begin position="1810"/>
        <end position="1848"/>
    </location>
</feature>
<feature type="domain" description="EGF-like" evidence="12">
    <location>
        <begin position="1767"/>
        <end position="1809"/>
    </location>
</feature>
<evidence type="ECO:0000259" key="13">
    <source>
        <dbReference type="PROSITE" id="PS51364"/>
    </source>
</evidence>
<feature type="domain" description="EGF-like" evidence="12">
    <location>
        <begin position="1263"/>
        <end position="1303"/>
    </location>
</feature>
<feature type="domain" description="EGF-like" evidence="12">
    <location>
        <begin position="2011"/>
        <end position="2052"/>
    </location>
</feature>
<dbReference type="Pfam" id="PF12947">
    <property type="entry name" value="EGF_3"/>
    <property type="match status" value="2"/>
</dbReference>
<feature type="domain" description="EGF-like" evidence="12">
    <location>
        <begin position="669"/>
        <end position="710"/>
    </location>
</feature>
<dbReference type="FunFam" id="2.10.25.10:FF:000023">
    <property type="entry name" value="Fibrillin 2"/>
    <property type="match status" value="1"/>
</dbReference>
<keyword evidence="4 10" id="KW-0245">EGF-like domain</keyword>
<comment type="caution">
    <text evidence="10">Lacks conserved residue(s) required for the propagation of feature annotation.</text>
</comment>
<feature type="domain" description="EGF-like" evidence="12">
    <location>
        <begin position="970"/>
        <end position="1011"/>
    </location>
</feature>
<keyword evidence="5 11" id="KW-0732">Signal</keyword>
<feature type="domain" description="TB" evidence="13">
    <location>
        <begin position="2057"/>
        <end position="2110"/>
    </location>
</feature>
<organism evidence="14 15">
    <name type="scientific">Odynerus spinipes</name>
    <dbReference type="NCBI Taxonomy" id="1348599"/>
    <lineage>
        <taxon>Eukaryota</taxon>
        <taxon>Metazoa</taxon>
        <taxon>Ecdysozoa</taxon>
        <taxon>Arthropoda</taxon>
        <taxon>Hexapoda</taxon>
        <taxon>Insecta</taxon>
        <taxon>Pterygota</taxon>
        <taxon>Neoptera</taxon>
        <taxon>Endopterygota</taxon>
        <taxon>Hymenoptera</taxon>
        <taxon>Apocrita</taxon>
        <taxon>Aculeata</taxon>
        <taxon>Vespoidea</taxon>
        <taxon>Vespidae</taxon>
        <taxon>Eumeninae</taxon>
        <taxon>Odynerus</taxon>
    </lineage>
</organism>
<dbReference type="Gene3D" id="3.90.290.10">
    <property type="entry name" value="TGF-beta binding (TB) domain"/>
    <property type="match status" value="9"/>
</dbReference>
<keyword evidence="8 10" id="KW-1015">Disulfide bond</keyword>
<dbReference type="InterPro" id="IPR026823">
    <property type="entry name" value="cEGF"/>
</dbReference>
<feature type="disulfide bond" evidence="10">
    <location>
        <begin position="2329"/>
        <end position="2339"/>
    </location>
</feature>
<feature type="domain" description="TB" evidence="13">
    <location>
        <begin position="1378"/>
        <end position="1433"/>
    </location>
</feature>
<dbReference type="PANTHER" id="PTHR47333">
    <property type="entry name" value="VON WILLEBRAND FACTOR C AND EGF DOMAIN-CONTAINING PROTEIN"/>
    <property type="match status" value="1"/>
</dbReference>
<feature type="signal peptide" evidence="11">
    <location>
        <begin position="1"/>
        <end position="29"/>
    </location>
</feature>
<dbReference type="SMART" id="SM00179">
    <property type="entry name" value="EGF_CA"/>
    <property type="match status" value="38"/>
</dbReference>
<dbReference type="FunFam" id="2.10.25.10:FF:000017">
    <property type="entry name" value="latent-transforming growth factor beta-binding protein 4 isoform X1"/>
    <property type="match status" value="1"/>
</dbReference>
<dbReference type="PROSITE" id="PS00010">
    <property type="entry name" value="ASX_HYDROXYL"/>
    <property type="match status" value="32"/>
</dbReference>
<feature type="domain" description="EGF-like" evidence="12">
    <location>
        <begin position="453"/>
        <end position="492"/>
    </location>
</feature>
<feature type="domain" description="EGF-like" evidence="12">
    <location>
        <begin position="413"/>
        <end position="452"/>
    </location>
</feature>
<dbReference type="InterPro" id="IPR052080">
    <property type="entry name" value="vWF_C/EGF_Fibrillin"/>
</dbReference>
<feature type="domain" description="EGF-like" evidence="12">
    <location>
        <begin position="2325"/>
        <end position="2360"/>
    </location>
</feature>
<reference evidence="14" key="1">
    <citation type="submission" date="2021-08" db="EMBL/GenBank/DDBJ databases">
        <authorList>
            <person name="Misof B."/>
            <person name="Oliver O."/>
            <person name="Podsiadlowski L."/>
            <person name="Donath A."/>
            <person name="Peters R."/>
            <person name="Mayer C."/>
            <person name="Rust J."/>
            <person name="Gunkel S."/>
            <person name="Lesny P."/>
            <person name="Martin S."/>
            <person name="Oeyen J.P."/>
            <person name="Petersen M."/>
            <person name="Panagiotis P."/>
            <person name="Wilbrandt J."/>
            <person name="Tanja T."/>
        </authorList>
    </citation>
    <scope>NUCLEOTIDE SEQUENCE</scope>
    <source>
        <strain evidence="14">GBR_01_08_01A</strain>
        <tissue evidence="14">Thorax + abdomen</tissue>
    </source>
</reference>
<dbReference type="SUPFAM" id="SSF57184">
    <property type="entry name" value="Growth factor receptor domain"/>
    <property type="match status" value="9"/>
</dbReference>
<keyword evidence="9" id="KW-0325">Glycoprotein</keyword>
<dbReference type="FunFam" id="2.10.25.10:FF:000038">
    <property type="entry name" value="Fibrillin 2"/>
    <property type="match status" value="2"/>
</dbReference>
<feature type="domain" description="EGF-like" evidence="12">
    <location>
        <begin position="1137"/>
        <end position="1178"/>
    </location>
</feature>
<dbReference type="FunFam" id="2.10.25.10:FF:000010">
    <property type="entry name" value="Pro-epidermal growth factor"/>
    <property type="match status" value="1"/>
</dbReference>
<dbReference type="InterPro" id="IPR000742">
    <property type="entry name" value="EGF"/>
</dbReference>
<feature type="domain" description="EGF-like" evidence="12">
    <location>
        <begin position="1054"/>
        <end position="1095"/>
    </location>
</feature>
<dbReference type="FunFam" id="2.10.25.10:FF:000096">
    <property type="entry name" value="Putative fibrillin 2"/>
    <property type="match status" value="2"/>
</dbReference>
<feature type="domain" description="EGF-like" evidence="12">
    <location>
        <begin position="1179"/>
        <end position="1221"/>
    </location>
</feature>
<feature type="disulfide bond" evidence="10">
    <location>
        <begin position="457"/>
        <end position="467"/>
    </location>
</feature>
<dbReference type="PROSITE" id="PS50026">
    <property type="entry name" value="EGF_3"/>
    <property type="match status" value="33"/>
</dbReference>
<protein>
    <recommendedName>
        <fullName evidence="16">Fibrillin-2</fullName>
    </recommendedName>
</protein>
<feature type="domain" description="TB" evidence="13">
    <location>
        <begin position="758"/>
        <end position="797"/>
    </location>
</feature>
<keyword evidence="7" id="KW-0106">Calcium</keyword>
<reference evidence="14" key="2">
    <citation type="journal article" date="2023" name="Commun. Biol.">
        <title>Intrasexual cuticular hydrocarbon dimorphism in a wasp sheds light on hydrocarbon biosynthesis genes in Hymenoptera.</title>
        <authorList>
            <person name="Moris V.C."/>
            <person name="Podsiadlowski L."/>
            <person name="Martin S."/>
            <person name="Oeyen J.P."/>
            <person name="Donath A."/>
            <person name="Petersen M."/>
            <person name="Wilbrandt J."/>
            <person name="Misof B."/>
            <person name="Liedtke D."/>
            <person name="Thamm M."/>
            <person name="Scheiner R."/>
            <person name="Schmitt T."/>
            <person name="Niehuis O."/>
        </authorList>
    </citation>
    <scope>NUCLEOTIDE SEQUENCE</scope>
    <source>
        <strain evidence="14">GBR_01_08_01A</strain>
    </source>
</reference>
<feature type="disulfide bond" evidence="10">
    <location>
        <begin position="170"/>
        <end position="180"/>
    </location>
</feature>
<dbReference type="PIRSF" id="PIRSF036312">
    <property type="entry name" value="Fibrillin"/>
    <property type="match status" value="1"/>
</dbReference>
<feature type="domain" description="EGF-like" evidence="12">
    <location>
        <begin position="166"/>
        <end position="198"/>
    </location>
</feature>
<evidence type="ECO:0000256" key="3">
    <source>
        <dbReference type="ARBA" id="ARBA00022530"/>
    </source>
</evidence>
<dbReference type="GO" id="GO:0005509">
    <property type="term" value="F:calcium ion binding"/>
    <property type="evidence" value="ECO:0007669"/>
    <property type="project" value="InterPro"/>
</dbReference>